<dbReference type="RefSeq" id="WP_346822634.1">
    <property type="nucleotide sequence ID" value="NZ_JBDKWZ010000010.1"/>
</dbReference>
<protein>
    <recommendedName>
        <fullName evidence="3 10">Isopentenyl-diphosphate delta-isomerase</fullName>
        <ecNumber evidence="3 10">5.3.3.2</ecNumber>
    </recommendedName>
</protein>
<dbReference type="GO" id="GO:0005737">
    <property type="term" value="C:cytoplasm"/>
    <property type="evidence" value="ECO:0007669"/>
    <property type="project" value="TreeGrafter"/>
</dbReference>
<proteinExistence type="inferred from homology"/>
<dbReference type="PIRSF" id="PIRSF018427">
    <property type="entry name" value="Isopntndiph_ism"/>
    <property type="match status" value="1"/>
</dbReference>
<dbReference type="EMBL" id="JBDKWZ010000010">
    <property type="protein sequence ID" value="MEN7549856.1"/>
    <property type="molecule type" value="Genomic_DNA"/>
</dbReference>
<dbReference type="GO" id="GO:0004452">
    <property type="term" value="F:isopentenyl-diphosphate delta-isomerase activity"/>
    <property type="evidence" value="ECO:0007669"/>
    <property type="project" value="UniProtKB-UniRule"/>
</dbReference>
<dbReference type="Pfam" id="PF00293">
    <property type="entry name" value="NUDIX"/>
    <property type="match status" value="1"/>
</dbReference>
<dbReference type="InterPro" id="IPR011876">
    <property type="entry name" value="IsopentenylPP_isomerase_typ1"/>
</dbReference>
<dbReference type="GO" id="GO:0046872">
    <property type="term" value="F:metal ion binding"/>
    <property type="evidence" value="ECO:0007669"/>
    <property type="project" value="UniProtKB-KW"/>
</dbReference>
<keyword evidence="9 13" id="KW-0413">Isomerase</keyword>
<dbReference type="Proteomes" id="UP001403385">
    <property type="component" value="Unassembled WGS sequence"/>
</dbReference>
<evidence type="ECO:0000313" key="13">
    <source>
        <dbReference type="EMBL" id="MEN7549856.1"/>
    </source>
</evidence>
<dbReference type="PANTHER" id="PTHR10885">
    <property type="entry name" value="ISOPENTENYL-DIPHOSPHATE DELTA-ISOMERASE"/>
    <property type="match status" value="1"/>
</dbReference>
<dbReference type="NCBIfam" id="TIGR02150">
    <property type="entry name" value="IPP_isom_1"/>
    <property type="match status" value="1"/>
</dbReference>
<reference evidence="13 14" key="1">
    <citation type="submission" date="2024-04" db="EMBL/GenBank/DDBJ databases">
        <title>Novel genus in family Flammeovirgaceae.</title>
        <authorList>
            <person name="Nguyen T.H."/>
            <person name="Vuong T.Q."/>
            <person name="Le H."/>
            <person name="Kim S.-G."/>
        </authorList>
    </citation>
    <scope>NUCLEOTIDE SEQUENCE [LARGE SCALE GENOMIC DNA]</scope>
    <source>
        <strain evidence="13 14">JCM 23209</strain>
    </source>
</reference>
<keyword evidence="5" id="KW-0479">Metal-binding</keyword>
<dbReference type="Gene3D" id="3.90.79.10">
    <property type="entry name" value="Nucleoside Triphosphate Pyrophosphohydrolase"/>
    <property type="match status" value="1"/>
</dbReference>
<dbReference type="NCBIfam" id="NF002995">
    <property type="entry name" value="PRK03759.1"/>
    <property type="match status" value="1"/>
</dbReference>
<keyword evidence="6" id="KW-0460">Magnesium</keyword>
<evidence type="ECO:0000256" key="2">
    <source>
        <dbReference type="ARBA" id="ARBA00007579"/>
    </source>
</evidence>
<name>A0AAW9SA38_9BACT</name>
<gene>
    <name evidence="13" type="primary">idi</name>
    <name evidence="13" type="ORF">AAG747_18165</name>
</gene>
<evidence type="ECO:0000256" key="4">
    <source>
        <dbReference type="ARBA" id="ARBA00022490"/>
    </source>
</evidence>
<evidence type="ECO:0000256" key="6">
    <source>
        <dbReference type="ARBA" id="ARBA00022842"/>
    </source>
</evidence>
<evidence type="ECO:0000256" key="8">
    <source>
        <dbReference type="ARBA" id="ARBA00023229"/>
    </source>
</evidence>
<feature type="active site" evidence="11">
    <location>
        <position position="111"/>
    </location>
</feature>
<evidence type="ECO:0000313" key="14">
    <source>
        <dbReference type="Proteomes" id="UP001403385"/>
    </source>
</evidence>
<dbReference type="AlphaFoldDB" id="A0AAW9SA38"/>
<organism evidence="13 14">
    <name type="scientific">Rapidithrix thailandica</name>
    <dbReference type="NCBI Taxonomy" id="413964"/>
    <lineage>
        <taxon>Bacteria</taxon>
        <taxon>Pseudomonadati</taxon>
        <taxon>Bacteroidota</taxon>
        <taxon>Cytophagia</taxon>
        <taxon>Cytophagales</taxon>
        <taxon>Flammeovirgaceae</taxon>
        <taxon>Rapidithrix</taxon>
    </lineage>
</organism>
<evidence type="ECO:0000256" key="5">
    <source>
        <dbReference type="ARBA" id="ARBA00022723"/>
    </source>
</evidence>
<evidence type="ECO:0000256" key="10">
    <source>
        <dbReference type="NCBIfam" id="TIGR02150"/>
    </source>
</evidence>
<keyword evidence="14" id="KW-1185">Reference proteome</keyword>
<dbReference type="PANTHER" id="PTHR10885:SF0">
    <property type="entry name" value="ISOPENTENYL-DIPHOSPHATE DELTA-ISOMERASE"/>
    <property type="match status" value="1"/>
</dbReference>
<evidence type="ECO:0000256" key="7">
    <source>
        <dbReference type="ARBA" id="ARBA00023211"/>
    </source>
</evidence>
<feature type="domain" description="Nudix hydrolase" evidence="12">
    <location>
        <begin position="27"/>
        <end position="159"/>
    </location>
</feature>
<dbReference type="EC" id="5.3.3.2" evidence="3 10"/>
<keyword evidence="7" id="KW-0464">Manganese</keyword>
<evidence type="ECO:0000256" key="11">
    <source>
        <dbReference type="PIRSR" id="PIRSR018427-1"/>
    </source>
</evidence>
<evidence type="ECO:0000259" key="12">
    <source>
        <dbReference type="PROSITE" id="PS51462"/>
    </source>
</evidence>
<sequence>MEQVILVDQQDNAIGNMEKMEAHRKGLLHRAFSVLIFNTKGEMLIHQRARGKYHSGGLWTNACCSHPWPGEKMEDAVKRRLKFEMGFETEMQFVYKFTYQTSFSSDLHEHEVDHVFIGTYDDAPEPNPAEVEAWKYISLKEVQKDILKKPELYTSWFKLIMDHDFIRERMTKA</sequence>
<evidence type="ECO:0000256" key="9">
    <source>
        <dbReference type="ARBA" id="ARBA00023235"/>
    </source>
</evidence>
<keyword evidence="4" id="KW-0963">Cytoplasm</keyword>
<feature type="active site" evidence="11">
    <location>
        <position position="64"/>
    </location>
</feature>
<dbReference type="InterPro" id="IPR000086">
    <property type="entry name" value="NUDIX_hydrolase_dom"/>
</dbReference>
<dbReference type="SUPFAM" id="SSF55811">
    <property type="entry name" value="Nudix"/>
    <property type="match status" value="1"/>
</dbReference>
<comment type="similarity">
    <text evidence="2">Belongs to the IPP isomerase type 1 family.</text>
</comment>
<comment type="caution">
    <text evidence="13">The sequence shown here is derived from an EMBL/GenBank/DDBJ whole genome shotgun (WGS) entry which is preliminary data.</text>
</comment>
<evidence type="ECO:0000256" key="1">
    <source>
        <dbReference type="ARBA" id="ARBA00004826"/>
    </source>
</evidence>
<evidence type="ECO:0000256" key="3">
    <source>
        <dbReference type="ARBA" id="ARBA00012057"/>
    </source>
</evidence>
<comment type="pathway">
    <text evidence="1">Isoprenoid biosynthesis; dimethylallyl diphosphate biosynthesis; dimethylallyl diphosphate from isopentenyl diphosphate: step 1/1.</text>
</comment>
<dbReference type="InterPro" id="IPR015797">
    <property type="entry name" value="NUDIX_hydrolase-like_dom_sf"/>
</dbReference>
<keyword evidence="8" id="KW-0414">Isoprene biosynthesis</keyword>
<dbReference type="GO" id="GO:0009240">
    <property type="term" value="P:isopentenyl diphosphate biosynthetic process"/>
    <property type="evidence" value="ECO:0007669"/>
    <property type="project" value="TreeGrafter"/>
</dbReference>
<dbReference type="CDD" id="cd02885">
    <property type="entry name" value="NUDIX_IPP_Isomerase"/>
    <property type="match status" value="1"/>
</dbReference>
<dbReference type="InterPro" id="IPR056375">
    <property type="entry name" value="Idi_bact"/>
</dbReference>
<dbReference type="PROSITE" id="PS51462">
    <property type="entry name" value="NUDIX"/>
    <property type="match status" value="1"/>
</dbReference>
<dbReference type="HAMAP" id="MF_00202">
    <property type="entry name" value="Idi"/>
    <property type="match status" value="1"/>
</dbReference>
<accession>A0AAW9SA38</accession>